<accession>A0ABX1ADQ2</accession>
<comment type="caution">
    <text evidence="1">The sequence shown here is derived from an EMBL/GenBank/DDBJ whole genome shotgun (WGS) entry which is preliminary data.</text>
</comment>
<keyword evidence="2" id="KW-1185">Reference proteome</keyword>
<evidence type="ECO:0000313" key="1">
    <source>
        <dbReference type="EMBL" id="NJP53397.1"/>
    </source>
</evidence>
<proteinExistence type="predicted"/>
<evidence type="ECO:0000313" key="2">
    <source>
        <dbReference type="Proteomes" id="UP000730591"/>
    </source>
</evidence>
<dbReference type="InterPro" id="IPR025851">
    <property type="entry name" value="SUKH-4"/>
</dbReference>
<sequence>MWCRHLSVAARKVRNAGDGSRAHAHGGLMTTTGTTGIAARTTRTGTAFSLALAREFGRGGVYRFEELDFPATLTHEPTRRFLSETGLPEDGGVFTLDTELPLRTLTEYYAYAWDFGDGCLPQTLPAHSDRLIRLGSLFDGNSLLVHGTTGEVLHWNDWTSTLRPLNADVATLAFALWLLHRRTTPGAVAGIEPA</sequence>
<gene>
    <name evidence="1" type="ORF">HCJ93_25865</name>
</gene>
<name>A0ABX1ADQ2_9ACTN</name>
<organism evidence="1 2">
    <name type="scientific">Streptomyces composti</name>
    <dbReference type="NCBI Taxonomy" id="2720025"/>
    <lineage>
        <taxon>Bacteria</taxon>
        <taxon>Bacillati</taxon>
        <taxon>Actinomycetota</taxon>
        <taxon>Actinomycetes</taxon>
        <taxon>Kitasatosporales</taxon>
        <taxon>Streptomycetaceae</taxon>
        <taxon>Streptomyces</taxon>
    </lineage>
</organism>
<dbReference type="Proteomes" id="UP000730591">
    <property type="component" value="Unassembled WGS sequence"/>
</dbReference>
<evidence type="ECO:0008006" key="3">
    <source>
        <dbReference type="Google" id="ProtNLM"/>
    </source>
</evidence>
<reference evidence="1 2" key="1">
    <citation type="submission" date="2020-03" db="EMBL/GenBank/DDBJ databases">
        <title>WGS of actinomycetes isolated from Thailand.</title>
        <authorList>
            <person name="Thawai C."/>
        </authorList>
    </citation>
    <scope>NUCLEOTIDE SEQUENCE [LARGE SCALE GENOMIC DNA]</scope>
    <source>
        <strain evidence="1 2">SBST2-5</strain>
    </source>
</reference>
<dbReference type="EMBL" id="JAATEM010000038">
    <property type="protein sequence ID" value="NJP53397.1"/>
    <property type="molecule type" value="Genomic_DNA"/>
</dbReference>
<dbReference type="Pfam" id="PF14435">
    <property type="entry name" value="SUKH-4"/>
    <property type="match status" value="1"/>
</dbReference>
<protein>
    <recommendedName>
        <fullName evidence="3">SUKH-4 immunity protein of toxin-antitoxin system</fullName>
    </recommendedName>
</protein>